<protein>
    <submittedName>
        <fullName evidence="1">Uncharacterized protein</fullName>
    </submittedName>
</protein>
<reference evidence="1 2" key="1">
    <citation type="submission" date="2019-12" db="EMBL/GenBank/DDBJ databases">
        <title>A genome sequence resource for the geographically widespread anthracnose pathogen Colletotrichum asianum.</title>
        <authorList>
            <person name="Meng Y."/>
        </authorList>
    </citation>
    <scope>NUCLEOTIDE SEQUENCE [LARGE SCALE GENOMIC DNA]</scope>
    <source>
        <strain evidence="1 2">ICMP 18580</strain>
    </source>
</reference>
<dbReference type="Proteomes" id="UP000434172">
    <property type="component" value="Unassembled WGS sequence"/>
</dbReference>
<dbReference type="AlphaFoldDB" id="A0A8H3VVM4"/>
<evidence type="ECO:0000313" key="1">
    <source>
        <dbReference type="EMBL" id="KAF0315225.1"/>
    </source>
</evidence>
<accession>A0A8H3VVM4</accession>
<evidence type="ECO:0000313" key="2">
    <source>
        <dbReference type="Proteomes" id="UP000434172"/>
    </source>
</evidence>
<gene>
    <name evidence="1" type="ORF">GQ607_017541</name>
</gene>
<dbReference type="EMBL" id="WOWK01000222">
    <property type="protein sequence ID" value="KAF0315225.1"/>
    <property type="molecule type" value="Genomic_DNA"/>
</dbReference>
<sequence>MTLKELQDENTSHHSVCYLSLKKYLNDKHSESHSDGRKALDHREIPDDCHGCVDDPFDTSSIDNALPIPTDNLANDPNHTLEFESDHDQAPFDISSNFEFSSTMEGWTEFEAPDKGAKHAAGQHQSDQELLARIIAMARNLTVAHVPRSAGAGLSTEIYDLIQAATKVVSAVQEAENNGFSHGQTGLRDDV</sequence>
<keyword evidence="2" id="KW-1185">Reference proteome</keyword>
<organism evidence="1 2">
    <name type="scientific">Colletotrichum asianum</name>
    <dbReference type="NCBI Taxonomy" id="702518"/>
    <lineage>
        <taxon>Eukaryota</taxon>
        <taxon>Fungi</taxon>
        <taxon>Dikarya</taxon>
        <taxon>Ascomycota</taxon>
        <taxon>Pezizomycotina</taxon>
        <taxon>Sordariomycetes</taxon>
        <taxon>Hypocreomycetidae</taxon>
        <taxon>Glomerellales</taxon>
        <taxon>Glomerellaceae</taxon>
        <taxon>Colletotrichum</taxon>
        <taxon>Colletotrichum gloeosporioides species complex</taxon>
    </lineage>
</organism>
<comment type="caution">
    <text evidence="1">The sequence shown here is derived from an EMBL/GenBank/DDBJ whole genome shotgun (WGS) entry which is preliminary data.</text>
</comment>
<proteinExistence type="predicted"/>
<name>A0A8H3VVM4_9PEZI</name>